<evidence type="ECO:0000313" key="2">
    <source>
        <dbReference type="EMBL" id="KNC77596.1"/>
    </source>
</evidence>
<sequence>HEYDSSDYTPRDSDSESETESGDSITNDKDRPKKVRNGPKIERRDTKRSAPLPGSPPPADLPSPTTSDDDTGDEDSVIANNKHEQENIPTTDTRDTVNEAEEVRNDCKFGRETVIKRDGDATDTNVDIDARSCMNSKTSLQMMQSDSYDANTSILASPPSLTPPHPGLSPLARVDDNKDSKSRPTLSDGGPATQHQPKPHMKSQTTDPTSLLKTTLIKDISGKESANSMNSMNGTESTGILKAASRSSTDITADEMPTQKGTVERTKSDLDANNGLYDDVINRLSKSSSPVAKQQPAAVEGVSSENSEPDRQLLTTPASPKISPRHGTKEVASVADDDEFKNIGDDSESKSLSSAVSLYDETHGSSTNMNALELESFGDSVRMIEQELAEAQGWAIKQDKLSPKPPMLKKKEGSILDMTEMLSIPPPAGVNSSEPKPLTFLYSDSVGSGKSTASSTHCQASVKERSGKKLNATTFGTRLSILSNHSRTSQKSNHSTRSPASMNSSTNSILSGDSGHYNLSFSPTTYSVKSLDGPTAGTDKRAGSVLSLEAFLSLHPDNTEIASVPELRNYELLPEDSEEEDGEFSIFDALSELPPPVDYIPPKRLSTVESMTSQESGAFILKRTRGSGSVFSLGSEGEESDTATLLQVSVMQ</sequence>
<feature type="region of interest" description="Disordered" evidence="1">
    <location>
        <begin position="286"/>
        <end position="351"/>
    </location>
</feature>
<feature type="compositionally biased region" description="Basic and acidic residues" evidence="1">
    <location>
        <begin position="39"/>
        <end position="48"/>
    </location>
</feature>
<gene>
    <name evidence="2" type="ORF">SARC_09946</name>
</gene>
<feature type="region of interest" description="Disordered" evidence="1">
    <location>
        <begin position="116"/>
        <end position="274"/>
    </location>
</feature>
<protein>
    <submittedName>
        <fullName evidence="2">Uncharacterized protein</fullName>
    </submittedName>
</protein>
<dbReference type="Proteomes" id="UP000054560">
    <property type="component" value="Unassembled WGS sequence"/>
</dbReference>
<feature type="non-terminal residue" evidence="2">
    <location>
        <position position="1"/>
    </location>
</feature>
<feature type="compositionally biased region" description="Basic and acidic residues" evidence="1">
    <location>
        <begin position="81"/>
        <end position="104"/>
    </location>
</feature>
<evidence type="ECO:0000313" key="3">
    <source>
        <dbReference type="Proteomes" id="UP000054560"/>
    </source>
</evidence>
<dbReference type="EMBL" id="KQ242686">
    <property type="protein sequence ID" value="KNC77596.1"/>
    <property type="molecule type" value="Genomic_DNA"/>
</dbReference>
<keyword evidence="3" id="KW-1185">Reference proteome</keyword>
<accession>A0A0L0FMA0</accession>
<reference evidence="2 3" key="1">
    <citation type="submission" date="2011-02" db="EMBL/GenBank/DDBJ databases">
        <title>The Genome Sequence of Sphaeroforma arctica JP610.</title>
        <authorList>
            <consortium name="The Broad Institute Genome Sequencing Platform"/>
            <person name="Russ C."/>
            <person name="Cuomo C."/>
            <person name="Young S.K."/>
            <person name="Zeng Q."/>
            <person name="Gargeya S."/>
            <person name="Alvarado L."/>
            <person name="Berlin A."/>
            <person name="Chapman S.B."/>
            <person name="Chen Z."/>
            <person name="Freedman E."/>
            <person name="Gellesch M."/>
            <person name="Goldberg J."/>
            <person name="Griggs A."/>
            <person name="Gujja S."/>
            <person name="Heilman E."/>
            <person name="Heiman D."/>
            <person name="Howarth C."/>
            <person name="Mehta T."/>
            <person name="Neiman D."/>
            <person name="Pearson M."/>
            <person name="Roberts A."/>
            <person name="Saif S."/>
            <person name="Shea T."/>
            <person name="Shenoy N."/>
            <person name="Sisk P."/>
            <person name="Stolte C."/>
            <person name="Sykes S."/>
            <person name="White J."/>
            <person name="Yandava C."/>
            <person name="Burger G."/>
            <person name="Gray M.W."/>
            <person name="Holland P.W.H."/>
            <person name="King N."/>
            <person name="Lang F.B.F."/>
            <person name="Roger A.J."/>
            <person name="Ruiz-Trillo I."/>
            <person name="Haas B."/>
            <person name="Nusbaum C."/>
            <person name="Birren B."/>
        </authorList>
    </citation>
    <scope>NUCLEOTIDE SEQUENCE [LARGE SCALE GENOMIC DNA]</scope>
    <source>
        <strain evidence="2 3">JP610</strain>
    </source>
</reference>
<feature type="region of interest" description="Disordered" evidence="1">
    <location>
        <begin position="631"/>
        <end position="652"/>
    </location>
</feature>
<feature type="compositionally biased region" description="Acidic residues" evidence="1">
    <location>
        <begin position="67"/>
        <end position="76"/>
    </location>
</feature>
<name>A0A0L0FMA0_9EUKA</name>
<feature type="compositionally biased region" description="Polar residues" evidence="1">
    <location>
        <begin position="133"/>
        <end position="155"/>
    </location>
</feature>
<feature type="compositionally biased region" description="Polar residues" evidence="1">
    <location>
        <begin position="202"/>
        <end position="213"/>
    </location>
</feature>
<organism evidence="2 3">
    <name type="scientific">Sphaeroforma arctica JP610</name>
    <dbReference type="NCBI Taxonomy" id="667725"/>
    <lineage>
        <taxon>Eukaryota</taxon>
        <taxon>Ichthyosporea</taxon>
        <taxon>Ichthyophonida</taxon>
        <taxon>Sphaeroforma</taxon>
    </lineage>
</organism>
<evidence type="ECO:0000256" key="1">
    <source>
        <dbReference type="SAM" id="MobiDB-lite"/>
    </source>
</evidence>
<feature type="region of interest" description="Disordered" evidence="1">
    <location>
        <begin position="479"/>
        <end position="509"/>
    </location>
</feature>
<dbReference type="RefSeq" id="XP_014151498.1">
    <property type="nucleotide sequence ID" value="XM_014296023.1"/>
</dbReference>
<feature type="region of interest" description="Disordered" evidence="1">
    <location>
        <begin position="1"/>
        <end position="104"/>
    </location>
</feature>
<proteinExistence type="predicted"/>
<feature type="compositionally biased region" description="Polar residues" evidence="1">
    <location>
        <begin position="642"/>
        <end position="652"/>
    </location>
</feature>
<dbReference type="AlphaFoldDB" id="A0A0L0FMA0"/>
<feature type="compositionally biased region" description="Basic and acidic residues" evidence="1">
    <location>
        <begin position="173"/>
        <end position="182"/>
    </location>
</feature>
<feature type="compositionally biased region" description="Basic and acidic residues" evidence="1">
    <location>
        <begin position="340"/>
        <end position="349"/>
    </location>
</feature>
<feature type="compositionally biased region" description="Polar residues" evidence="1">
    <location>
        <begin position="224"/>
        <end position="238"/>
    </location>
</feature>
<dbReference type="GeneID" id="25910450"/>